<protein>
    <submittedName>
        <fullName evidence="6">Non-ribosomal peptide synthetase modules-like protein</fullName>
    </submittedName>
</protein>
<keyword evidence="7" id="KW-1185">Reference proteome</keyword>
<dbReference type="NCBIfam" id="TIGR01733">
    <property type="entry name" value="AA-adenyl-dom"/>
    <property type="match status" value="2"/>
</dbReference>
<dbReference type="Gene3D" id="3.30.300.30">
    <property type="match status" value="2"/>
</dbReference>
<dbReference type="Pfam" id="PF13193">
    <property type="entry name" value="AMP-binding_C"/>
    <property type="match status" value="1"/>
</dbReference>
<dbReference type="InterPro" id="IPR020806">
    <property type="entry name" value="PKS_PP-bd"/>
</dbReference>
<comment type="cofactor">
    <cofactor evidence="1">
        <name>pantetheine 4'-phosphate</name>
        <dbReference type="ChEBI" id="CHEBI:47942"/>
    </cofactor>
</comment>
<feature type="region of interest" description="Disordered" evidence="4">
    <location>
        <begin position="2720"/>
        <end position="2750"/>
    </location>
</feature>
<dbReference type="RefSeq" id="WP_087461688.1">
    <property type="nucleotide sequence ID" value="NZ_CP021425.1"/>
</dbReference>
<dbReference type="InterPro" id="IPR042099">
    <property type="entry name" value="ANL_N_sf"/>
</dbReference>
<evidence type="ECO:0000256" key="2">
    <source>
        <dbReference type="ARBA" id="ARBA00022450"/>
    </source>
</evidence>
<dbReference type="CDD" id="cd19531">
    <property type="entry name" value="LCL_NRPS-like"/>
    <property type="match status" value="3"/>
</dbReference>
<dbReference type="KEGG" id="ome:OLMES_2674"/>
<dbReference type="Proteomes" id="UP000196027">
    <property type="component" value="Chromosome"/>
</dbReference>
<dbReference type="SUPFAM" id="SSF52777">
    <property type="entry name" value="CoA-dependent acyltransferases"/>
    <property type="match status" value="6"/>
</dbReference>
<dbReference type="GO" id="GO:0044550">
    <property type="term" value="P:secondary metabolite biosynthetic process"/>
    <property type="evidence" value="ECO:0007669"/>
    <property type="project" value="TreeGrafter"/>
</dbReference>
<feature type="compositionally biased region" description="Polar residues" evidence="4">
    <location>
        <begin position="2720"/>
        <end position="2743"/>
    </location>
</feature>
<dbReference type="PROSITE" id="PS00455">
    <property type="entry name" value="AMP_BINDING"/>
    <property type="match status" value="2"/>
</dbReference>
<dbReference type="PROSITE" id="PS00012">
    <property type="entry name" value="PHOSPHOPANTETHEINE"/>
    <property type="match status" value="2"/>
</dbReference>
<dbReference type="PANTHER" id="PTHR45527:SF1">
    <property type="entry name" value="FATTY ACID SYNTHASE"/>
    <property type="match status" value="1"/>
</dbReference>
<dbReference type="InterPro" id="IPR010071">
    <property type="entry name" value="AA_adenyl_dom"/>
</dbReference>
<dbReference type="Gene3D" id="3.30.559.10">
    <property type="entry name" value="Chloramphenicol acetyltransferase-like domain"/>
    <property type="match status" value="3"/>
</dbReference>
<gene>
    <name evidence="6" type="ORF">OLMES_2674</name>
</gene>
<dbReference type="InterPro" id="IPR036736">
    <property type="entry name" value="ACP-like_sf"/>
</dbReference>
<dbReference type="EMBL" id="CP021425">
    <property type="protein sequence ID" value="ARU56724.1"/>
    <property type="molecule type" value="Genomic_DNA"/>
</dbReference>
<dbReference type="Gene3D" id="1.10.1200.10">
    <property type="entry name" value="ACP-like"/>
    <property type="match status" value="2"/>
</dbReference>
<evidence type="ECO:0000259" key="5">
    <source>
        <dbReference type="PROSITE" id="PS50075"/>
    </source>
</evidence>
<dbReference type="Pfam" id="PF00501">
    <property type="entry name" value="AMP-binding"/>
    <property type="match status" value="2"/>
</dbReference>
<dbReference type="Pfam" id="PF00668">
    <property type="entry name" value="Condensation"/>
    <property type="match status" value="3"/>
</dbReference>
<dbReference type="FunFam" id="3.40.50.980:FF:000001">
    <property type="entry name" value="Non-ribosomal peptide synthetase"/>
    <property type="match status" value="1"/>
</dbReference>
<evidence type="ECO:0000256" key="1">
    <source>
        <dbReference type="ARBA" id="ARBA00001957"/>
    </source>
</evidence>
<evidence type="ECO:0000313" key="6">
    <source>
        <dbReference type="EMBL" id="ARU56724.1"/>
    </source>
</evidence>
<dbReference type="GO" id="GO:0003824">
    <property type="term" value="F:catalytic activity"/>
    <property type="evidence" value="ECO:0007669"/>
    <property type="project" value="InterPro"/>
</dbReference>
<dbReference type="InterPro" id="IPR009081">
    <property type="entry name" value="PP-bd_ACP"/>
</dbReference>
<accession>A0A1Y0IBD5</accession>
<feature type="region of interest" description="Disordered" evidence="4">
    <location>
        <begin position="2264"/>
        <end position="2287"/>
    </location>
</feature>
<dbReference type="InterPro" id="IPR001242">
    <property type="entry name" value="Condensation_dom"/>
</dbReference>
<evidence type="ECO:0000256" key="4">
    <source>
        <dbReference type="SAM" id="MobiDB-lite"/>
    </source>
</evidence>
<dbReference type="Gene3D" id="3.40.50.980">
    <property type="match status" value="2"/>
</dbReference>
<dbReference type="PANTHER" id="PTHR45527">
    <property type="entry name" value="NONRIBOSOMAL PEPTIDE SYNTHETASE"/>
    <property type="match status" value="1"/>
</dbReference>
<sequence length="2750" mass="310152">MKQQQAEGTAFNHNTEPATPSLKDMEVYDFPLSYAQERVWFLQQLYPESTAYHISGALELQGHLDHEALQLALLDLVKRHESLRTCFILDNALPLQRVMPEGWVDKKLFPLKQLELYSQASQTWDKDISAYHHAQCLLNDVNDLAFNLATGPLLRVHLIKLKSEHYWLHLCLHHIIADGWSMSILLDELAQLYRHHSHCNEVHPGTAERTAVILPELPLQYADYTLWQRETLAGENMKQQLQYWREQLHDVPQTLNLPLDNTRQPDSPDKAAHHQFLLTNSETHQLQQFALHHDASPFMVAYCAFNCFLSRISGQNDIVTGTVVANREAEDLEKLIGFFVNTLAIRSTHHPEDTFNHALQQFKNTLLSAYGHQDLPFEKVVEAIQPNRELGQTPLFQVLFVFQNTPALVLDLEGLTVKPLELDASDNIRFDLEVYSQFDASNGGRLRFDFFYQAALFNRRTIERMAEQYNCLLTHAIKVPETPVSQLKLCSETTQFRLQQGLSSPKDLSSTRERLEHKVHQSVVENPNAVAVTNGEYSITYLDLERKSDQVAQYLLHEGVNSEDPIAVCLTRDTDLIVVLLGILKAGACYVPLDPEYPASRLYQILEDCEARYIFVEPSTEDCIRAIKSQAISSTAHGNLFWNAIQKQTALSFCANPLRSNNVSVDQLAYIIYTSGSTGRPKGVAIEHRSAAALIDWAREQFDNDTLSRVLASTSICFDLSVFEIFVTLSAGGTVVLVDNALACLEKQTVERQTVERPTGNHLPNLNPSLINTVPSAIRSLLDANAIPETVQTINLAGEPLGQDLVDRLYRLPHITKVYDLYGPSEDTTYSTFKLRTKGGRAAIGLPIAGTTAFIVDQNLQVVPEGVCGELLLGGEGLARGYFKRPELTAEKFINNPFTPEHKDQLYRTGDLVRVNSDNELEYLGRIDQQIKIRGFRVELGEIEYQLNQLAEINSAVVTVLADHSGNKTILAAYLVPERINDPLDMVAIEAKIRKRLPNYMVPSRYCQIASIPLSPNGKTDRKALPEFSLQTSSETHSAPRSPLDHLLCDLWSEILGLTAPLGIDDNFFQLGGHSLLAAQITNRLKTSQFNQKQLECYREINTPDIQASLSKLSVRALFENPTIRLFADALNAKTRQAKDKKAQAGEYTITHFPETSPKIDNALYPLSPGQQRLWFLHQFPELQNAYNVFMAVHIRGPLQIQSLQNAVSNVVKKHSILRTRFIETEDGPKQQLLDDCDVKLEIIDLRDEYSTDPDSLNRALNQLTSQRFELERGPLLSLSLLDCSNAEVSGGFSPHYVLAFVMHHIISDGWSLGILFDELKQGYQASEAARQSPTALAAKPEAKPETTLPIQYADYALYTQDRETTNAYAEQLDYWKSRLAGYPDLLNYPFDFPRLKSGDARYQAKRGGTIHFDLDRQVVNRIKSLAHARNSSVFMVALSIYAALLYRYTRQPRLIIGTPVANRNHPALEKLIGFFVNTLPICFDLDSNQSLNQLQTQTRDTLLDAFSHQEIPFNNVVEALNLSGNQGYNPLIQTLFMMHNAPVVDRDIPDIEITPVKLEQQSAMFDLMMSLTESEGQIQGIFSYDLTLISKQSAERFVQYYVWLLSIAVQEPEKALGQIELRDCPHLPPSRLPVKPANLIRTPSRSLLVDQIEAAIAQFSNRTALQAEQDYTYGEIGRQSDRLLRWLTHQGIREGQSIALWLPRRGDLFIWKLACLRGGIAYVPILPDCPIQRANQIILNAQCALLVIDSEKLETLLENTAFQVDCSVVNSDEREIWLAAESKLNTQPHHGTRVSTKATGYILHTSGSTGTPKGVAVPHLALGNLVKWHQQQPRLNKSARTLQFASPGFDVCFQEIATTWCTGGTLIICPDDIRIDSTALFDFIKANRIERVFLPYVALQALCESAQSEFDHLQSQSLPLLDDVITAGEQLKITDPIRAFFVSNPVCRLHNHYGPTETHVITALQLPEKSETWPRLPSIGTALNHVELTVVDPDTLLPQPEGIPGELWVSGDCLASGYVNQPELTKQRFIRHALQPDQFKRFYRTGDLVRSQGDGQFTYLSRIDQQVKIRGFRVEPGETEAVISGYPGIRDCAVVAKTLKESPVLVGYIGGFPREQEQALTRNLKNWLQERLPDYQIPTIWVYVAEFPKTTSGKLDRNKLPVPVQTNTIQLHEHTYTNPDNAPLDASPDSKLESQILQIWRKILPNAEALKVTENFFEAGGHSLLATRLINRIRFETGISLSVKTLFEHPSVRALTQALGTAQAGQSDVHPGDSTQSGLTTIPRHPRDSAVPLSYAQERLWFLHQLEPDSSRYNMSVAFQIDGLLSVSSLSRAVEHIVEKHEALRTNFRMDGETPIQVIQSSQHVNWVMLDLSSHAPAVREQKCNDLIEAEARYTFDLSSEPLFRVHLLKYQQNKHILILLFHHIIFDGWSTDIFLNELVSAYGYFNHLTDDNTTALKQAQPQLAIQYADYSFWQRKTLTEQVQDSHLCYWKMELQGAPEQIALTEKQTSDHQCGVFYNSLPAPTVKAVHQVCNAQSVTPYMYFFTAFGILLQRLSGQSDLVIGTTAANRTRQELEPMIGFFVNSLPIRLKLHQHTTFRELLSHTFKQVTEAQHHQELPFDILVKALKVERKAGVHPLFQVVFDYQHMESNPDTTPSSLQISLLPARRGQAKYPLVMSVSQTRTSFDIVLEYDHNYFSDEDATLLMALYLNIVTESTDNPDSPLTQLSAQAGTATQSVATNDQNEEFNF</sequence>
<dbReference type="NCBIfam" id="NF003417">
    <property type="entry name" value="PRK04813.1"/>
    <property type="match status" value="2"/>
</dbReference>
<dbReference type="InterPro" id="IPR006162">
    <property type="entry name" value="Ppantetheine_attach_site"/>
</dbReference>
<reference evidence="6 7" key="1">
    <citation type="submission" date="2017-05" db="EMBL/GenBank/DDBJ databases">
        <title>Genomic insights into alkan degradation activity of Oleiphilus messinensis.</title>
        <authorList>
            <person name="Kozyavkin S.A."/>
            <person name="Slesarev A.I."/>
            <person name="Golyshin P.N."/>
            <person name="Korzhenkov A."/>
            <person name="Golyshina O.N."/>
            <person name="Toshchakov S.V."/>
        </authorList>
    </citation>
    <scope>NUCLEOTIDE SEQUENCE [LARGE SCALE GENOMIC DNA]</scope>
    <source>
        <strain evidence="6 7">ME102</strain>
    </source>
</reference>
<dbReference type="FunFam" id="3.30.300.30:FF:000015">
    <property type="entry name" value="Nonribosomal peptide synthase SidD"/>
    <property type="match status" value="1"/>
</dbReference>
<dbReference type="SMART" id="SM00823">
    <property type="entry name" value="PKS_PP"/>
    <property type="match status" value="2"/>
</dbReference>
<dbReference type="InterPro" id="IPR025110">
    <property type="entry name" value="AMP-bd_C"/>
</dbReference>
<dbReference type="Gene3D" id="3.40.50.12780">
    <property type="entry name" value="N-terminal domain of ligase-like"/>
    <property type="match status" value="1"/>
</dbReference>
<dbReference type="Gene3D" id="2.30.38.10">
    <property type="entry name" value="Luciferase, Domain 3"/>
    <property type="match status" value="1"/>
</dbReference>
<dbReference type="Pfam" id="PF00550">
    <property type="entry name" value="PP-binding"/>
    <property type="match status" value="2"/>
</dbReference>
<dbReference type="InterPro" id="IPR020845">
    <property type="entry name" value="AMP-binding_CS"/>
</dbReference>
<dbReference type="OrthoDB" id="9757559at2"/>
<dbReference type="InterPro" id="IPR045851">
    <property type="entry name" value="AMP-bd_C_sf"/>
</dbReference>
<keyword evidence="2" id="KW-0596">Phosphopantetheine</keyword>
<organism evidence="6 7">
    <name type="scientific">Oleiphilus messinensis</name>
    <dbReference type="NCBI Taxonomy" id="141451"/>
    <lineage>
        <taxon>Bacteria</taxon>
        <taxon>Pseudomonadati</taxon>
        <taxon>Pseudomonadota</taxon>
        <taxon>Gammaproteobacteria</taxon>
        <taxon>Oceanospirillales</taxon>
        <taxon>Oleiphilaceae</taxon>
        <taxon>Oleiphilus</taxon>
    </lineage>
</organism>
<keyword evidence="3" id="KW-0597">Phosphoprotein</keyword>
<dbReference type="GO" id="GO:0043041">
    <property type="term" value="P:amino acid activation for nonribosomal peptide biosynthetic process"/>
    <property type="evidence" value="ECO:0007669"/>
    <property type="project" value="TreeGrafter"/>
</dbReference>
<dbReference type="Gene3D" id="3.30.559.30">
    <property type="entry name" value="Nonribosomal peptide synthetase, condensation domain"/>
    <property type="match status" value="3"/>
</dbReference>
<evidence type="ECO:0000313" key="7">
    <source>
        <dbReference type="Proteomes" id="UP000196027"/>
    </source>
</evidence>
<dbReference type="GO" id="GO:0031177">
    <property type="term" value="F:phosphopantetheine binding"/>
    <property type="evidence" value="ECO:0007669"/>
    <property type="project" value="InterPro"/>
</dbReference>
<dbReference type="InterPro" id="IPR023213">
    <property type="entry name" value="CAT-like_dom_sf"/>
</dbReference>
<name>A0A1Y0IBD5_9GAMM</name>
<proteinExistence type="predicted"/>
<feature type="domain" description="Carrier" evidence="5">
    <location>
        <begin position="1039"/>
        <end position="1135"/>
    </location>
</feature>
<dbReference type="InterPro" id="IPR000873">
    <property type="entry name" value="AMP-dep_synth/lig_dom"/>
</dbReference>
<dbReference type="PROSITE" id="PS50075">
    <property type="entry name" value="CARRIER"/>
    <property type="match status" value="2"/>
</dbReference>
<dbReference type="GO" id="GO:0005737">
    <property type="term" value="C:cytoplasm"/>
    <property type="evidence" value="ECO:0007669"/>
    <property type="project" value="TreeGrafter"/>
</dbReference>
<dbReference type="SUPFAM" id="SSF47336">
    <property type="entry name" value="ACP-like"/>
    <property type="match status" value="2"/>
</dbReference>
<evidence type="ECO:0000256" key="3">
    <source>
        <dbReference type="ARBA" id="ARBA00022553"/>
    </source>
</evidence>
<dbReference type="SUPFAM" id="SSF56801">
    <property type="entry name" value="Acetyl-CoA synthetase-like"/>
    <property type="match status" value="2"/>
</dbReference>
<feature type="domain" description="Carrier" evidence="5">
    <location>
        <begin position="2188"/>
        <end position="2264"/>
    </location>
</feature>